<feature type="region of interest" description="Disordered" evidence="1">
    <location>
        <begin position="1"/>
        <end position="34"/>
    </location>
</feature>
<proteinExistence type="predicted"/>
<dbReference type="EMBL" id="KQ979955">
    <property type="protein sequence ID" value="KYN18525.1"/>
    <property type="molecule type" value="Genomic_DNA"/>
</dbReference>
<organism evidence="2 3">
    <name type="scientific">Trachymyrmex cornetzi</name>
    <dbReference type="NCBI Taxonomy" id="471704"/>
    <lineage>
        <taxon>Eukaryota</taxon>
        <taxon>Metazoa</taxon>
        <taxon>Ecdysozoa</taxon>
        <taxon>Arthropoda</taxon>
        <taxon>Hexapoda</taxon>
        <taxon>Insecta</taxon>
        <taxon>Pterygota</taxon>
        <taxon>Neoptera</taxon>
        <taxon>Endopterygota</taxon>
        <taxon>Hymenoptera</taxon>
        <taxon>Apocrita</taxon>
        <taxon>Aculeata</taxon>
        <taxon>Formicoidea</taxon>
        <taxon>Formicidae</taxon>
        <taxon>Myrmicinae</taxon>
        <taxon>Trachymyrmex</taxon>
    </lineage>
</organism>
<accession>A0A195E054</accession>
<evidence type="ECO:0000313" key="3">
    <source>
        <dbReference type="Proteomes" id="UP000078492"/>
    </source>
</evidence>
<keyword evidence="3" id="KW-1185">Reference proteome</keyword>
<dbReference type="AlphaFoldDB" id="A0A195E054"/>
<evidence type="ECO:0000313" key="2">
    <source>
        <dbReference type="EMBL" id="KYN18525.1"/>
    </source>
</evidence>
<name>A0A195E054_9HYME</name>
<reference evidence="2 3" key="1">
    <citation type="submission" date="2015-09" db="EMBL/GenBank/DDBJ databases">
        <title>Trachymyrmex cornetzi WGS genome.</title>
        <authorList>
            <person name="Nygaard S."/>
            <person name="Hu H."/>
            <person name="Boomsma J."/>
            <person name="Zhang G."/>
        </authorList>
    </citation>
    <scope>NUCLEOTIDE SEQUENCE [LARGE SCALE GENOMIC DNA]</scope>
    <source>
        <strain evidence="2">Tcor2-1</strain>
        <tissue evidence="2">Whole body</tissue>
    </source>
</reference>
<protein>
    <submittedName>
        <fullName evidence="2">Uncharacterized protein</fullName>
    </submittedName>
</protein>
<evidence type="ECO:0000256" key="1">
    <source>
        <dbReference type="SAM" id="MobiDB-lite"/>
    </source>
</evidence>
<sequence length="183" mass="19947">MGGFLPPLYSARRAPDVPPGAGEGEGDSVSAPVPPLTHAGNPFIPLVPFQRTLASARATGRLVATGFGSRATRYGLPIFAYSRILGSGRTIDIDRRTMGFAAPHDLDYPGKKYPSACTLQSFRRCSIGGENSFDRFYTSSLCDSLGFDLAIIAYLEGRPHDTLAWRNRHGRLKVVDFNERKVN</sequence>
<dbReference type="Proteomes" id="UP000078492">
    <property type="component" value="Unassembled WGS sequence"/>
</dbReference>
<gene>
    <name evidence="2" type="ORF">ALC57_09205</name>
</gene>